<dbReference type="SUPFAM" id="SSF54897">
    <property type="entry name" value="Protease propeptides/inhibitors"/>
    <property type="match status" value="1"/>
</dbReference>
<dbReference type="Proteomes" id="UP001201163">
    <property type="component" value="Unassembled WGS sequence"/>
</dbReference>
<sequence>MAPTTYKDKRTLPPTRFVGSASSPRAGYTIVFKDAVTEETVVKYMSDVVDAGGRLTQSYDWFLNGFCAAIPEAHLQVLNKNVTEVDYIEPEGLPKRL</sequence>
<evidence type="ECO:0000313" key="2">
    <source>
        <dbReference type="Proteomes" id="UP001201163"/>
    </source>
</evidence>
<comment type="caution">
    <text evidence="1">The sequence shown here is derived from an EMBL/GenBank/DDBJ whole genome shotgun (WGS) entry which is preliminary data.</text>
</comment>
<accession>A0AAD4QDC3</accession>
<proteinExistence type="predicted"/>
<dbReference type="Gene3D" id="3.30.70.80">
    <property type="entry name" value="Peptidase S8 propeptide/proteinase inhibitor I9"/>
    <property type="match status" value="1"/>
</dbReference>
<evidence type="ECO:0000313" key="1">
    <source>
        <dbReference type="EMBL" id="KAH8990589.1"/>
    </source>
</evidence>
<protein>
    <recommendedName>
        <fullName evidence="3">Inhibitor I9 domain-containing protein</fullName>
    </recommendedName>
</protein>
<gene>
    <name evidence="1" type="ORF">EDB92DRAFT_1946530</name>
</gene>
<dbReference type="InterPro" id="IPR037045">
    <property type="entry name" value="S8pro/Inhibitor_I9_sf"/>
</dbReference>
<keyword evidence="2" id="KW-1185">Reference proteome</keyword>
<dbReference type="AlphaFoldDB" id="A0AAD4QDC3"/>
<dbReference type="EMBL" id="JAKELL010000030">
    <property type="protein sequence ID" value="KAH8990589.1"/>
    <property type="molecule type" value="Genomic_DNA"/>
</dbReference>
<name>A0AAD4QDC3_9AGAM</name>
<reference evidence="1" key="1">
    <citation type="submission" date="2022-01" db="EMBL/GenBank/DDBJ databases">
        <title>Comparative genomics reveals a dynamic genome evolution in the ectomycorrhizal milk-cap (Lactarius) mushrooms.</title>
        <authorList>
            <consortium name="DOE Joint Genome Institute"/>
            <person name="Lebreton A."/>
            <person name="Tang N."/>
            <person name="Kuo A."/>
            <person name="LaButti K."/>
            <person name="Drula E."/>
            <person name="Barry K."/>
            <person name="Clum A."/>
            <person name="Lipzen A."/>
            <person name="Mousain D."/>
            <person name="Ng V."/>
            <person name="Wang R."/>
            <person name="Wang X."/>
            <person name="Dai Y."/>
            <person name="Henrissat B."/>
            <person name="Grigoriev I.V."/>
            <person name="Guerin-Laguette A."/>
            <person name="Yu F."/>
            <person name="Martin F.M."/>
        </authorList>
    </citation>
    <scope>NUCLEOTIDE SEQUENCE</scope>
    <source>
        <strain evidence="1">QP</strain>
    </source>
</reference>
<organism evidence="1 2">
    <name type="scientific">Lactarius akahatsu</name>
    <dbReference type="NCBI Taxonomy" id="416441"/>
    <lineage>
        <taxon>Eukaryota</taxon>
        <taxon>Fungi</taxon>
        <taxon>Dikarya</taxon>
        <taxon>Basidiomycota</taxon>
        <taxon>Agaricomycotina</taxon>
        <taxon>Agaricomycetes</taxon>
        <taxon>Russulales</taxon>
        <taxon>Russulaceae</taxon>
        <taxon>Lactarius</taxon>
    </lineage>
</organism>
<evidence type="ECO:0008006" key="3">
    <source>
        <dbReference type="Google" id="ProtNLM"/>
    </source>
</evidence>